<dbReference type="EMBL" id="CP021455">
    <property type="protein sequence ID" value="ARU03824.1"/>
    <property type="molecule type" value="Genomic_DNA"/>
</dbReference>
<dbReference type="Proteomes" id="UP000196138">
    <property type="component" value="Chromosome"/>
</dbReference>
<organism evidence="1 2">
    <name type="scientific">Comamonas serinivorans</name>
    <dbReference type="NCBI Taxonomy" id="1082851"/>
    <lineage>
        <taxon>Bacteria</taxon>
        <taxon>Pseudomonadati</taxon>
        <taxon>Pseudomonadota</taxon>
        <taxon>Betaproteobacteria</taxon>
        <taxon>Burkholderiales</taxon>
        <taxon>Comamonadaceae</taxon>
        <taxon>Comamonas</taxon>
    </lineage>
</organism>
<keyword evidence="2" id="KW-1185">Reference proteome</keyword>
<dbReference type="PANTHER" id="PTHR37310:SF1">
    <property type="entry name" value="CYTOPLASMIC PROTEIN"/>
    <property type="match status" value="1"/>
</dbReference>
<sequence length="119" mass="12650">MHHTSSPTTPTADLPHAACIQACLACELACNRCFAACLNEPDVQAMTDCLAHDVDCAQVCQLTAATLTRGSTHDQAICQLCAQVCQACAEVCRHHPHAHCQACAQACTDCARACEAMRH</sequence>
<protein>
    <submittedName>
        <fullName evidence="1">Four-helix bundle copper-binding protein</fullName>
    </submittedName>
</protein>
<dbReference type="AlphaFoldDB" id="A0A1Y0EJJ7"/>
<reference evidence="1 2" key="1">
    <citation type="submission" date="2017-05" db="EMBL/GenBank/DDBJ databases">
        <authorList>
            <person name="Song R."/>
            <person name="Chenine A.L."/>
            <person name="Ruprecht R.M."/>
        </authorList>
    </citation>
    <scope>NUCLEOTIDE SEQUENCE [LARGE SCALE GENOMIC DNA]</scope>
    <source>
        <strain evidence="1 2">DSM 26136</strain>
    </source>
</reference>
<dbReference type="RefSeq" id="WP_087277185.1">
    <property type="nucleotide sequence ID" value="NZ_CP021455.1"/>
</dbReference>
<accession>A0A1Y0EJJ7</accession>
<dbReference type="CDD" id="cd08026">
    <property type="entry name" value="DUF326"/>
    <property type="match status" value="1"/>
</dbReference>
<dbReference type="Pfam" id="PF03860">
    <property type="entry name" value="Csp"/>
    <property type="match status" value="1"/>
</dbReference>
<dbReference type="Gene3D" id="1.20.1270.360">
    <property type="match status" value="1"/>
</dbReference>
<dbReference type="PANTHER" id="PTHR37310">
    <property type="entry name" value="CYTOPLASMIC PROTEIN-RELATED"/>
    <property type="match status" value="1"/>
</dbReference>
<dbReference type="InterPro" id="IPR044543">
    <property type="entry name" value="YHJQ-like"/>
</dbReference>
<dbReference type="KEGG" id="cser:CCO03_03220"/>
<gene>
    <name evidence="1" type="ORF">CCO03_03220</name>
</gene>
<name>A0A1Y0EJJ7_9BURK</name>
<proteinExistence type="predicted"/>
<evidence type="ECO:0000313" key="1">
    <source>
        <dbReference type="EMBL" id="ARU03824.1"/>
    </source>
</evidence>
<evidence type="ECO:0000313" key="2">
    <source>
        <dbReference type="Proteomes" id="UP000196138"/>
    </source>
</evidence>
<dbReference type="OrthoDB" id="5396211at2"/>
<dbReference type="InterPro" id="IPR005560">
    <property type="entry name" value="Csp_YhjQ"/>
</dbReference>